<dbReference type="Pfam" id="PF06611">
    <property type="entry name" value="DUF1145"/>
    <property type="match status" value="1"/>
</dbReference>
<comment type="caution">
    <text evidence="2">The sequence shown here is derived from an EMBL/GenBank/DDBJ whole genome shotgun (WGS) entry which is preliminary data.</text>
</comment>
<evidence type="ECO:0000256" key="1">
    <source>
        <dbReference type="SAM" id="Phobius"/>
    </source>
</evidence>
<keyword evidence="3" id="KW-1185">Reference proteome</keyword>
<evidence type="ECO:0000313" key="2">
    <source>
        <dbReference type="EMBL" id="GAA4103074.1"/>
    </source>
</evidence>
<gene>
    <name evidence="2" type="ORF">GCM10022414_31260</name>
</gene>
<dbReference type="Proteomes" id="UP001500392">
    <property type="component" value="Unassembled WGS sequence"/>
</dbReference>
<dbReference type="EMBL" id="BAABDM010000007">
    <property type="protein sequence ID" value="GAA4103074.1"/>
    <property type="molecule type" value="Genomic_DNA"/>
</dbReference>
<keyword evidence="1" id="KW-1133">Transmembrane helix</keyword>
<reference evidence="3" key="1">
    <citation type="journal article" date="2019" name="Int. J. Syst. Evol. Microbiol.">
        <title>The Global Catalogue of Microorganisms (GCM) 10K type strain sequencing project: providing services to taxonomists for standard genome sequencing and annotation.</title>
        <authorList>
            <consortium name="The Broad Institute Genomics Platform"/>
            <consortium name="The Broad Institute Genome Sequencing Center for Infectious Disease"/>
            <person name="Wu L."/>
            <person name="Ma J."/>
        </authorList>
    </citation>
    <scope>NUCLEOTIDE SEQUENCE [LARGE SCALE GENOMIC DNA]</scope>
    <source>
        <strain evidence="3">JCM 17304</strain>
    </source>
</reference>
<feature type="transmembrane region" description="Helical" evidence="1">
    <location>
        <begin position="31"/>
        <end position="50"/>
    </location>
</feature>
<evidence type="ECO:0000313" key="3">
    <source>
        <dbReference type="Proteomes" id="UP001500392"/>
    </source>
</evidence>
<protein>
    <recommendedName>
        <fullName evidence="4">DUF1145 domain-containing protein</fullName>
    </recommendedName>
</protein>
<keyword evidence="1" id="KW-0472">Membrane</keyword>
<keyword evidence="1" id="KW-0812">Transmembrane</keyword>
<dbReference type="InterPro" id="IPR009525">
    <property type="entry name" value="DUF1145"/>
</dbReference>
<dbReference type="RefSeq" id="WP_344937828.1">
    <property type="nucleotide sequence ID" value="NZ_BAABDM010000007.1"/>
</dbReference>
<evidence type="ECO:0008006" key="4">
    <source>
        <dbReference type="Google" id="ProtNLM"/>
    </source>
</evidence>
<accession>A0ABP7X2N7</accession>
<organism evidence="2 3">
    <name type="scientific">Zhongshania borealis</name>
    <dbReference type="NCBI Taxonomy" id="889488"/>
    <lineage>
        <taxon>Bacteria</taxon>
        <taxon>Pseudomonadati</taxon>
        <taxon>Pseudomonadota</taxon>
        <taxon>Gammaproteobacteria</taxon>
        <taxon>Cellvibrionales</taxon>
        <taxon>Spongiibacteraceae</taxon>
        <taxon>Zhongshania</taxon>
    </lineage>
</organism>
<name>A0ABP7X2N7_9GAMM</name>
<proteinExistence type="predicted"/>
<feature type="transmembrane region" description="Helical" evidence="1">
    <location>
        <begin position="7"/>
        <end position="25"/>
    </location>
</feature>
<sequence>MNNFGKVFMLVFWLCFTVNFFVPLLGEYSMWLQWGGILIAAAHFVECIVFRKQVNANYTNPAEGYLVVMLFGALRTGEWMRKAR</sequence>